<feature type="region of interest" description="Disordered" evidence="1">
    <location>
        <begin position="1"/>
        <end position="26"/>
    </location>
</feature>
<dbReference type="AlphaFoldDB" id="A0A7J6UXQ8"/>
<dbReference type="PANTHER" id="PTHR48475:SF1">
    <property type="entry name" value="RNASE H TYPE-1 DOMAIN-CONTAINING PROTEIN"/>
    <property type="match status" value="1"/>
</dbReference>
<dbReference type="EMBL" id="JABWDY010041429">
    <property type="protein sequence ID" value="KAF5177404.1"/>
    <property type="molecule type" value="Genomic_DNA"/>
</dbReference>
<protein>
    <recommendedName>
        <fullName evidence="2">RNase H type-1 domain-containing protein</fullName>
    </recommendedName>
</protein>
<sequence>MLNDGNLRGFEVREERQDNTPRAPPVHGVVNMILEGDRKTANQANRKTFQLKTLHGKEIQLNRESEVLSAEGGQNWQKVSDWGVFTDGSLSKERAAIGIVFISPEGGKIEIAEKLGFPVTNNEAEYKTILKALKVTQSISIEQLMVFSDSKLVVEQYNRAYKAFTGRMKKYLTTLIDGVKRFTEVEIIHLYR</sequence>
<keyword evidence="4" id="KW-1185">Reference proteome</keyword>
<accession>A0A7J6UXQ8</accession>
<dbReference type="OrthoDB" id="1938451at2759"/>
<evidence type="ECO:0000259" key="2">
    <source>
        <dbReference type="Pfam" id="PF13456"/>
    </source>
</evidence>
<dbReference type="Gene3D" id="3.30.420.10">
    <property type="entry name" value="Ribonuclease H-like superfamily/Ribonuclease H"/>
    <property type="match status" value="1"/>
</dbReference>
<dbReference type="InterPro" id="IPR012337">
    <property type="entry name" value="RNaseH-like_sf"/>
</dbReference>
<dbReference type="GO" id="GO:0004523">
    <property type="term" value="F:RNA-DNA hybrid ribonuclease activity"/>
    <property type="evidence" value="ECO:0007669"/>
    <property type="project" value="InterPro"/>
</dbReference>
<gene>
    <name evidence="3" type="ORF">FRX31_033009</name>
</gene>
<dbReference type="SUPFAM" id="SSF53098">
    <property type="entry name" value="Ribonuclease H-like"/>
    <property type="match status" value="1"/>
</dbReference>
<name>A0A7J6UXQ8_THATH</name>
<feature type="domain" description="RNase H type-1" evidence="2">
    <location>
        <begin position="86"/>
        <end position="192"/>
    </location>
</feature>
<evidence type="ECO:0000313" key="3">
    <source>
        <dbReference type="EMBL" id="KAF5177404.1"/>
    </source>
</evidence>
<dbReference type="Proteomes" id="UP000554482">
    <property type="component" value="Unassembled WGS sequence"/>
</dbReference>
<proteinExistence type="predicted"/>
<evidence type="ECO:0000256" key="1">
    <source>
        <dbReference type="SAM" id="MobiDB-lite"/>
    </source>
</evidence>
<dbReference type="CDD" id="cd09279">
    <property type="entry name" value="RNase_HI_like"/>
    <property type="match status" value="1"/>
</dbReference>
<reference evidence="3 4" key="1">
    <citation type="submission" date="2020-06" db="EMBL/GenBank/DDBJ databases">
        <title>Transcriptomic and genomic resources for Thalictrum thalictroides and T. hernandezii: Facilitating candidate gene discovery in an emerging model plant lineage.</title>
        <authorList>
            <person name="Arias T."/>
            <person name="Riano-Pachon D.M."/>
            <person name="Di Stilio V.S."/>
        </authorList>
    </citation>
    <scope>NUCLEOTIDE SEQUENCE [LARGE SCALE GENOMIC DNA]</scope>
    <source>
        <strain evidence="4">cv. WT478/WT964</strain>
        <tissue evidence="3">Leaves</tissue>
    </source>
</reference>
<feature type="compositionally biased region" description="Basic and acidic residues" evidence="1">
    <location>
        <begin position="10"/>
        <end position="19"/>
    </location>
</feature>
<dbReference type="PANTHER" id="PTHR48475">
    <property type="entry name" value="RIBONUCLEASE H"/>
    <property type="match status" value="1"/>
</dbReference>
<dbReference type="InterPro" id="IPR002156">
    <property type="entry name" value="RNaseH_domain"/>
</dbReference>
<comment type="caution">
    <text evidence="3">The sequence shown here is derived from an EMBL/GenBank/DDBJ whole genome shotgun (WGS) entry which is preliminary data.</text>
</comment>
<evidence type="ECO:0000313" key="4">
    <source>
        <dbReference type="Proteomes" id="UP000554482"/>
    </source>
</evidence>
<dbReference type="GO" id="GO:0003676">
    <property type="term" value="F:nucleic acid binding"/>
    <property type="evidence" value="ECO:0007669"/>
    <property type="project" value="InterPro"/>
</dbReference>
<dbReference type="InterPro" id="IPR036397">
    <property type="entry name" value="RNaseH_sf"/>
</dbReference>
<dbReference type="Pfam" id="PF13456">
    <property type="entry name" value="RVT_3"/>
    <property type="match status" value="1"/>
</dbReference>
<organism evidence="3 4">
    <name type="scientific">Thalictrum thalictroides</name>
    <name type="common">Rue-anemone</name>
    <name type="synonym">Anemone thalictroides</name>
    <dbReference type="NCBI Taxonomy" id="46969"/>
    <lineage>
        <taxon>Eukaryota</taxon>
        <taxon>Viridiplantae</taxon>
        <taxon>Streptophyta</taxon>
        <taxon>Embryophyta</taxon>
        <taxon>Tracheophyta</taxon>
        <taxon>Spermatophyta</taxon>
        <taxon>Magnoliopsida</taxon>
        <taxon>Ranunculales</taxon>
        <taxon>Ranunculaceae</taxon>
        <taxon>Thalictroideae</taxon>
        <taxon>Thalictrum</taxon>
    </lineage>
</organism>